<reference evidence="3" key="2">
    <citation type="submission" date="2016-10" db="EMBL/GenBank/DDBJ databases">
        <authorList>
            <person name="de Groot N.N."/>
        </authorList>
    </citation>
    <scope>NUCLEOTIDE SEQUENCE [LARGE SCALE GENOMIC DNA]</scope>
    <source>
        <strain evidence="3">CDM_6</strain>
    </source>
</reference>
<proteinExistence type="predicted"/>
<evidence type="ECO:0000259" key="1">
    <source>
        <dbReference type="Pfam" id="PF09189"/>
    </source>
</evidence>
<dbReference type="AlphaFoldDB" id="A0A1G6PER5"/>
<sequence>MTVRLERSFRGISERLVVRYLTNLGGERIADDTVAGDDWTATFSSETVGVGPSLQLTEVTVIFEGEEATLEPLVEQFAQKAMRAGG</sequence>
<dbReference type="OrthoDB" id="263424at2157"/>
<evidence type="ECO:0000313" key="5">
    <source>
        <dbReference type="Proteomes" id="UP000324021"/>
    </source>
</evidence>
<dbReference type="Gene3D" id="3.30.1370.80">
    <property type="entry name" value="Molybdopterin cofactor biosynthesis MoaD-related, C-terminal domain"/>
    <property type="match status" value="1"/>
</dbReference>
<dbReference type="RefSeq" id="WP_092932803.1">
    <property type="nucleotide sequence ID" value="NZ_FMZP01000007.1"/>
</dbReference>
<organism evidence="2 5">
    <name type="scientific">Natrinema hispanicum</name>
    <dbReference type="NCBI Taxonomy" id="392421"/>
    <lineage>
        <taxon>Archaea</taxon>
        <taxon>Methanobacteriati</taxon>
        <taxon>Methanobacteriota</taxon>
        <taxon>Stenosarchaea group</taxon>
        <taxon>Halobacteria</taxon>
        <taxon>Halobacteriales</taxon>
        <taxon>Natrialbaceae</taxon>
        <taxon>Natrinema</taxon>
    </lineage>
</organism>
<evidence type="ECO:0000313" key="3">
    <source>
        <dbReference type="EMBL" id="SET61662.1"/>
    </source>
</evidence>
<dbReference type="Proteomes" id="UP000324021">
    <property type="component" value="Unassembled WGS sequence"/>
</dbReference>
<dbReference type="Pfam" id="PF09189">
    <property type="entry name" value="MoaD_arch"/>
    <property type="match status" value="1"/>
</dbReference>
<accession>A0A1G6PER5</accession>
<dbReference type="InterPro" id="IPR015272">
    <property type="entry name" value="MoadD_C"/>
</dbReference>
<evidence type="ECO:0000313" key="2">
    <source>
        <dbReference type="EMBL" id="SDC78730.1"/>
    </source>
</evidence>
<dbReference type="InterPro" id="IPR036473">
    <property type="entry name" value="Mopterin_CF_MoaD-rel_C_sf"/>
</dbReference>
<dbReference type="Proteomes" id="UP000199320">
    <property type="component" value="Unassembled WGS sequence"/>
</dbReference>
<dbReference type="EMBL" id="FMZP01000007">
    <property type="protein sequence ID" value="SDC78730.1"/>
    <property type="molecule type" value="Genomic_DNA"/>
</dbReference>
<keyword evidence="4" id="KW-1185">Reference proteome</keyword>
<dbReference type="STRING" id="392421.SAMN04488694_10980"/>
<feature type="domain" description="Molybdopterin cofactor biosynthesis MoaD-related C-terminal" evidence="1">
    <location>
        <begin position="6"/>
        <end position="86"/>
    </location>
</feature>
<dbReference type="EMBL" id="FOIC01000009">
    <property type="protein sequence ID" value="SET61662.1"/>
    <property type="molecule type" value="Genomic_DNA"/>
</dbReference>
<name>A0A1G6PER5_9EURY</name>
<protein>
    <recommendedName>
        <fullName evidence="1">Molybdopterin cofactor biosynthesis MoaD-related C-terminal domain-containing protein</fullName>
    </recommendedName>
</protein>
<gene>
    <name evidence="3" type="ORF">SAMN04488694_10980</name>
    <name evidence="2" type="ORF">SAMN05192552_1007107</name>
</gene>
<evidence type="ECO:0000313" key="4">
    <source>
        <dbReference type="Proteomes" id="UP000199320"/>
    </source>
</evidence>
<reference evidence="4 5" key="1">
    <citation type="submission" date="2016-10" db="EMBL/GenBank/DDBJ databases">
        <authorList>
            <person name="Varghese N."/>
            <person name="Submissions S."/>
        </authorList>
    </citation>
    <scope>NUCLEOTIDE SEQUENCE [LARGE SCALE GENOMIC DNA]</scope>
    <source>
        <strain evidence="2 5">CDM_1</strain>
        <strain evidence="4">CDM_6</strain>
    </source>
</reference>